<dbReference type="AlphaFoldDB" id="A0A2Z7BI19"/>
<sequence length="125" mass="13862">MGINQLKLHSVQPGYLKNLLRPTTTQADQKKGKEKSWLERDREVAVSGRVFVRAAVSSMPVSREIYALYVGCLAGFNQISRACIVVIIAQNQGTDLELEIQLGLAWDLIWIAASRSSTSGSWRTV</sequence>
<reference evidence="1 2" key="1">
    <citation type="journal article" date="2015" name="Proc. Natl. Acad. Sci. U.S.A.">
        <title>The resurrection genome of Boea hygrometrica: A blueprint for survival of dehydration.</title>
        <authorList>
            <person name="Xiao L."/>
            <person name="Yang G."/>
            <person name="Zhang L."/>
            <person name="Yang X."/>
            <person name="Zhao S."/>
            <person name="Ji Z."/>
            <person name="Zhou Q."/>
            <person name="Hu M."/>
            <person name="Wang Y."/>
            <person name="Chen M."/>
            <person name="Xu Y."/>
            <person name="Jin H."/>
            <person name="Xiao X."/>
            <person name="Hu G."/>
            <person name="Bao F."/>
            <person name="Hu Y."/>
            <person name="Wan P."/>
            <person name="Li L."/>
            <person name="Deng X."/>
            <person name="Kuang T."/>
            <person name="Xiang C."/>
            <person name="Zhu J.K."/>
            <person name="Oliver M.J."/>
            <person name="He Y."/>
        </authorList>
    </citation>
    <scope>NUCLEOTIDE SEQUENCE [LARGE SCALE GENOMIC DNA]</scope>
    <source>
        <strain evidence="2">cv. XS01</strain>
    </source>
</reference>
<dbReference type="Proteomes" id="UP000250235">
    <property type="component" value="Unassembled WGS sequence"/>
</dbReference>
<organism evidence="1 2">
    <name type="scientific">Dorcoceras hygrometricum</name>
    <dbReference type="NCBI Taxonomy" id="472368"/>
    <lineage>
        <taxon>Eukaryota</taxon>
        <taxon>Viridiplantae</taxon>
        <taxon>Streptophyta</taxon>
        <taxon>Embryophyta</taxon>
        <taxon>Tracheophyta</taxon>
        <taxon>Spermatophyta</taxon>
        <taxon>Magnoliopsida</taxon>
        <taxon>eudicotyledons</taxon>
        <taxon>Gunneridae</taxon>
        <taxon>Pentapetalae</taxon>
        <taxon>asterids</taxon>
        <taxon>lamiids</taxon>
        <taxon>Lamiales</taxon>
        <taxon>Gesneriaceae</taxon>
        <taxon>Didymocarpoideae</taxon>
        <taxon>Trichosporeae</taxon>
        <taxon>Loxocarpinae</taxon>
        <taxon>Dorcoceras</taxon>
    </lineage>
</organism>
<protein>
    <submittedName>
        <fullName evidence="1">Uncharacterized protein</fullName>
    </submittedName>
</protein>
<accession>A0A2Z7BI19</accession>
<proteinExistence type="predicted"/>
<gene>
    <name evidence="1" type="ORF">F511_29264</name>
</gene>
<name>A0A2Z7BI19_9LAMI</name>
<evidence type="ECO:0000313" key="1">
    <source>
        <dbReference type="EMBL" id="KZV33707.1"/>
    </source>
</evidence>
<dbReference type="EMBL" id="KV005695">
    <property type="protein sequence ID" value="KZV33707.1"/>
    <property type="molecule type" value="Genomic_DNA"/>
</dbReference>
<keyword evidence="2" id="KW-1185">Reference proteome</keyword>
<evidence type="ECO:0000313" key="2">
    <source>
        <dbReference type="Proteomes" id="UP000250235"/>
    </source>
</evidence>